<dbReference type="Proteomes" id="UP000515506">
    <property type="component" value="Chromosome"/>
</dbReference>
<protein>
    <submittedName>
        <fullName evidence="2">Riboflavin biosynthesis protein RibA</fullName>
    </submittedName>
</protein>
<gene>
    <name evidence="2" type="ORF">H4W19_13500</name>
</gene>
<keyword evidence="1" id="KW-0812">Transmembrane</keyword>
<keyword evidence="1" id="KW-1133">Transmembrane helix</keyword>
<evidence type="ECO:0000256" key="1">
    <source>
        <dbReference type="SAM" id="Phobius"/>
    </source>
</evidence>
<evidence type="ECO:0000313" key="2">
    <source>
        <dbReference type="EMBL" id="QND79363.1"/>
    </source>
</evidence>
<reference evidence="2 3" key="1">
    <citation type="submission" date="2020-08" db="EMBL/GenBank/DDBJ databases">
        <title>Streptomycin resistant and MDR strain, P. mexicana.</title>
        <authorList>
            <person name="Ganesh-kumar S."/>
            <person name="Zhe T."/>
            <person name="Yu Z."/>
            <person name="Min Y."/>
        </authorList>
    </citation>
    <scope>NUCLEOTIDE SEQUENCE [LARGE SCALE GENOMIC DNA]</scope>
    <source>
        <strain evidence="2 3">GTZY</strain>
    </source>
</reference>
<proteinExistence type="predicted"/>
<keyword evidence="1" id="KW-0472">Membrane</keyword>
<feature type="transmembrane region" description="Helical" evidence="1">
    <location>
        <begin position="74"/>
        <end position="91"/>
    </location>
</feature>
<accession>A0ABX6RA41</accession>
<keyword evidence="3" id="KW-1185">Reference proteome</keyword>
<dbReference type="EMBL" id="CP060028">
    <property type="protein sequence ID" value="QND79363.1"/>
    <property type="molecule type" value="Genomic_DNA"/>
</dbReference>
<evidence type="ECO:0000313" key="3">
    <source>
        <dbReference type="Proteomes" id="UP000515506"/>
    </source>
</evidence>
<sequence length="177" mass="18929">MTGTVFFTEEVSNSKVAAICPSVAVARLQATRVREALHLSERQAQVLVPGETQPGRKLEPESHGIYRTMLWSHARLGVSGALAGLLAYAVLRMQDVPMIVQSPWLSLGALLFFGAIAGLMLGGLATLRPDHDAYVLKVLGALREGDSAVVVHALSAEQKREAERILVDAGSETTSTL</sequence>
<feature type="transmembrane region" description="Helical" evidence="1">
    <location>
        <begin position="103"/>
        <end position="127"/>
    </location>
</feature>
<dbReference type="RefSeq" id="WP_185894712.1">
    <property type="nucleotide sequence ID" value="NZ_CP060028.1"/>
</dbReference>
<organism evidence="2 3">
    <name type="scientific">Pseudoxanthomonas mexicana</name>
    <dbReference type="NCBI Taxonomy" id="128785"/>
    <lineage>
        <taxon>Bacteria</taxon>
        <taxon>Pseudomonadati</taxon>
        <taxon>Pseudomonadota</taxon>
        <taxon>Gammaproteobacteria</taxon>
        <taxon>Lysobacterales</taxon>
        <taxon>Lysobacteraceae</taxon>
        <taxon>Pseudoxanthomonas</taxon>
    </lineage>
</organism>
<name>A0ABX6RA41_PSEMX</name>